<dbReference type="GO" id="GO:0005789">
    <property type="term" value="C:endoplasmic reticulum membrane"/>
    <property type="evidence" value="ECO:0007669"/>
    <property type="project" value="UniProtKB-SubCell"/>
</dbReference>
<dbReference type="Gene3D" id="3.40.720.10">
    <property type="entry name" value="Alkaline Phosphatase, subunit A"/>
    <property type="match status" value="1"/>
</dbReference>
<evidence type="ECO:0000256" key="13">
    <source>
        <dbReference type="SAM" id="Phobius"/>
    </source>
</evidence>
<feature type="transmembrane region" description="Helical" evidence="13">
    <location>
        <begin position="523"/>
        <end position="543"/>
    </location>
</feature>
<dbReference type="AlphaFoldDB" id="A0A3P8X214"/>
<dbReference type="PANTHER" id="PTHR23071:SF1">
    <property type="entry name" value="GPI ETHANOLAMINE PHOSPHATE TRANSFERASE 3"/>
    <property type="match status" value="1"/>
</dbReference>
<evidence type="ECO:0000256" key="5">
    <source>
        <dbReference type="ARBA" id="ARBA00022679"/>
    </source>
</evidence>
<feature type="transmembrane region" description="Helical" evidence="13">
    <location>
        <begin position="849"/>
        <end position="866"/>
    </location>
</feature>
<dbReference type="SUPFAM" id="SSF53649">
    <property type="entry name" value="Alkaline phosphatase-like"/>
    <property type="match status" value="1"/>
</dbReference>
<dbReference type="UniPathway" id="UPA00196"/>
<keyword evidence="15" id="KW-1185">Reference proteome</keyword>
<keyword evidence="6 13" id="KW-0812">Transmembrane</keyword>
<evidence type="ECO:0000256" key="12">
    <source>
        <dbReference type="ARBA" id="ARBA00093602"/>
    </source>
</evidence>
<evidence type="ECO:0000256" key="10">
    <source>
        <dbReference type="ARBA" id="ARBA00023180"/>
    </source>
</evidence>
<feature type="transmembrane region" description="Helical" evidence="13">
    <location>
        <begin position="555"/>
        <end position="572"/>
    </location>
</feature>
<keyword evidence="8 13" id="KW-1133">Transmembrane helix</keyword>
<dbReference type="GeneTree" id="ENSGT00910000144278"/>
<evidence type="ECO:0000256" key="2">
    <source>
        <dbReference type="ARBA" id="ARBA00004687"/>
    </source>
</evidence>
<evidence type="ECO:0000256" key="3">
    <source>
        <dbReference type="ARBA" id="ARBA00008695"/>
    </source>
</evidence>
<feature type="transmembrane region" description="Helical" evidence="13">
    <location>
        <begin position="1005"/>
        <end position="1023"/>
    </location>
</feature>
<dbReference type="Ensembl" id="ENSCSET00000032151.1">
    <property type="protein sequence ID" value="ENSCSEP00000031741.1"/>
    <property type="gene ID" value="ENSCSEG00000020340.1"/>
</dbReference>
<reference evidence="14" key="3">
    <citation type="submission" date="2025-09" db="UniProtKB">
        <authorList>
            <consortium name="Ensembl"/>
        </authorList>
    </citation>
    <scope>IDENTIFICATION</scope>
</reference>
<evidence type="ECO:0000256" key="7">
    <source>
        <dbReference type="ARBA" id="ARBA00022824"/>
    </source>
</evidence>
<evidence type="ECO:0000313" key="14">
    <source>
        <dbReference type="Ensembl" id="ENSCSEP00000031741.1"/>
    </source>
</evidence>
<dbReference type="GO" id="GO:0051377">
    <property type="term" value="F:mannose-ethanolamine phosphotransferase activity"/>
    <property type="evidence" value="ECO:0007669"/>
    <property type="project" value="InterPro"/>
</dbReference>
<dbReference type="InterPro" id="IPR017850">
    <property type="entry name" value="Alkaline_phosphatase_core_sf"/>
</dbReference>
<accession>A0A3P8X214</accession>
<dbReference type="FunFam" id="3.40.720.10:FF:000041">
    <property type="entry name" value="GPI ethanolamine phosphate transferase 3"/>
    <property type="match status" value="1"/>
</dbReference>
<organism evidence="14 15">
    <name type="scientific">Cynoglossus semilaevis</name>
    <name type="common">Tongue sole</name>
    <dbReference type="NCBI Taxonomy" id="244447"/>
    <lineage>
        <taxon>Eukaryota</taxon>
        <taxon>Metazoa</taxon>
        <taxon>Chordata</taxon>
        <taxon>Craniata</taxon>
        <taxon>Vertebrata</taxon>
        <taxon>Euteleostomi</taxon>
        <taxon>Actinopterygii</taxon>
        <taxon>Neopterygii</taxon>
        <taxon>Teleostei</taxon>
        <taxon>Neoteleostei</taxon>
        <taxon>Acanthomorphata</taxon>
        <taxon>Carangaria</taxon>
        <taxon>Pleuronectiformes</taxon>
        <taxon>Pleuronectoidei</taxon>
        <taxon>Cynoglossidae</taxon>
        <taxon>Cynoglossinae</taxon>
        <taxon>Cynoglossus</taxon>
    </lineage>
</organism>
<dbReference type="InterPro" id="IPR037675">
    <property type="entry name" value="PIG-O_N"/>
</dbReference>
<dbReference type="FunCoup" id="A0A3P8X214">
    <property type="interactions" value="1681"/>
</dbReference>
<keyword evidence="7" id="KW-0256">Endoplasmic reticulum</keyword>
<dbReference type="STRING" id="244447.ENSCSEP00000031741"/>
<evidence type="ECO:0000256" key="8">
    <source>
        <dbReference type="ARBA" id="ARBA00022989"/>
    </source>
</evidence>
<evidence type="ECO:0000256" key="1">
    <source>
        <dbReference type="ARBA" id="ARBA00004477"/>
    </source>
</evidence>
<feature type="transmembrane region" description="Helical" evidence="13">
    <location>
        <begin position="1043"/>
        <end position="1061"/>
    </location>
</feature>
<feature type="transmembrane region" description="Helical" evidence="13">
    <location>
        <begin position="6"/>
        <end position="31"/>
    </location>
</feature>
<feature type="transmembrane region" description="Helical" evidence="13">
    <location>
        <begin position="690"/>
        <end position="707"/>
    </location>
</feature>
<keyword evidence="5" id="KW-0808">Transferase</keyword>
<comment type="subcellular location">
    <subcellularLocation>
        <location evidence="1">Endoplasmic reticulum membrane</location>
        <topology evidence="1">Multi-pass membrane protein</topology>
    </subcellularLocation>
</comment>
<reference evidence="14 15" key="1">
    <citation type="journal article" date="2014" name="Nat. Genet.">
        <title>Whole-genome sequence of a flatfish provides insights into ZW sex chromosome evolution and adaptation to a benthic lifestyle.</title>
        <authorList>
            <person name="Chen S."/>
            <person name="Zhang G."/>
            <person name="Shao C."/>
            <person name="Huang Q."/>
            <person name="Liu G."/>
            <person name="Zhang P."/>
            <person name="Song W."/>
            <person name="An N."/>
            <person name="Chalopin D."/>
            <person name="Volff J.N."/>
            <person name="Hong Y."/>
            <person name="Li Q."/>
            <person name="Sha Z."/>
            <person name="Zhou H."/>
            <person name="Xie M."/>
            <person name="Yu Q."/>
            <person name="Liu Y."/>
            <person name="Xiang H."/>
            <person name="Wang N."/>
            <person name="Wu K."/>
            <person name="Yang C."/>
            <person name="Zhou Q."/>
            <person name="Liao X."/>
            <person name="Yang L."/>
            <person name="Hu Q."/>
            <person name="Zhang J."/>
            <person name="Meng L."/>
            <person name="Jin L."/>
            <person name="Tian Y."/>
            <person name="Lian J."/>
            <person name="Yang J."/>
            <person name="Miao G."/>
            <person name="Liu S."/>
            <person name="Liang Z."/>
            <person name="Yan F."/>
            <person name="Li Y."/>
            <person name="Sun B."/>
            <person name="Zhang H."/>
            <person name="Zhang J."/>
            <person name="Zhu Y."/>
            <person name="Du M."/>
            <person name="Zhao Y."/>
            <person name="Schartl M."/>
            <person name="Tang Q."/>
            <person name="Wang J."/>
        </authorList>
    </citation>
    <scope>NUCLEOTIDE SEQUENCE</scope>
</reference>
<evidence type="ECO:0000256" key="4">
    <source>
        <dbReference type="ARBA" id="ARBA00022502"/>
    </source>
</evidence>
<feature type="transmembrane region" description="Helical" evidence="13">
    <location>
        <begin position="937"/>
        <end position="956"/>
    </location>
</feature>
<feature type="transmembrane region" description="Helical" evidence="13">
    <location>
        <begin position="470"/>
        <end position="490"/>
    </location>
</feature>
<evidence type="ECO:0000256" key="9">
    <source>
        <dbReference type="ARBA" id="ARBA00023136"/>
    </source>
</evidence>
<feature type="transmembrane region" description="Helical" evidence="13">
    <location>
        <begin position="442"/>
        <end position="464"/>
    </location>
</feature>
<evidence type="ECO:0000256" key="6">
    <source>
        <dbReference type="ARBA" id="ARBA00022692"/>
    </source>
</evidence>
<sequence>MKGLPVLALLLCISSLYFVGLYLFVGGFLLVRLEVNRTSSCGDVLQPAGEPVDFCHVQPRLRRAVVLIIDALKFDFARYDHSNAAPRPYENKLPVLEEVTSSRPSHSRLYPFRADPPTTTMQRIKGFTTGSLPTFVDVGNNFASSAILEDNLIHQLGQTGKRVVFMGDDTWESLFPKKFHRSLPFPSFNVKDLHTVDDGILQHLYPTMTGDDWDVLVAHFLGVDHCGHRFGPDHPAMADKLTQMNAVIRSVMERLQNDTLLVVMGDHGMTDTGDHGGESLKETDAALFLYSPAPLFPGPPSQDEPEVVPQTDLVPTLALLLGVPVPYSSVGQVLLPLFPPHGQTEGAVEGLSQLEALWINAKQVNRFLETYSSMASDIPPENLSQLRREFSRLSDQYLSWVRGGGPPPPRLLFSLQSYLSSVRDTCRATWARFNPFKMAAGLVVLAFACLTCYVLSELSVVLIQENARRLRTPVVVALVVGVSVAVAQWFARGYADVSWCLAASALTSELLFFWTAARSASWLSHPLLVPPLVVSLLRCASLLSDSYVIAEGRVVTFLLFSLALYVPVHLNWCGHLVPPTPDPLKAAGLLPSPTLSSSAVRKETTTLVGGVGLLVLSLYLSLSFHACREEQGSCRPSPFLSPLSRLQDSQLKNLHYVLSVVSLALWTYLLKRCLSHYGNLNSSGGAAFTARWILPLLSVFLGIYWAVSSTPEDNFKDLGELIRLGQLTLPRAVFCLLGLGLFLIWLDPLTVFIKLRSSPSSRTSSLPPPRYRASTSMSPQAELHHLIPQIYQRMRRSLEDGEVGEGGGADGRPAVEAYGLGTVYSAPLLLFCGLLGVGLLLLHPEGMALSFLLLLLEMGAMLYIHASSTTLRGHHSGGFTVSWPPIVMWSLASSQFFHATGHLPTFPSIQWGAAFVGFPEGHSGTILPASLVALNTFASHALFAVGCPLLLFWPLACEVRGSRGGGGGGGGRACGDEDEDAVMEMRLRENPDQFSSALLQLSTRYLFLLGAQVFASVSAAAVLRRHLMVWKVFAPKLMFEACSFLVSSVFLLVGVTLVLRVDVAVAQWFKKVIPEASR</sequence>
<dbReference type="InterPro" id="IPR039524">
    <property type="entry name" value="PIGO/GPI13"/>
</dbReference>
<name>A0A3P8X214_CYNSE</name>
<feature type="transmembrane region" description="Helical" evidence="13">
    <location>
        <begin position="607"/>
        <end position="627"/>
    </location>
</feature>
<keyword evidence="4" id="KW-0337">GPI-anchor biosynthesis</keyword>
<feature type="transmembrane region" description="Helical" evidence="13">
    <location>
        <begin position="653"/>
        <end position="670"/>
    </location>
</feature>
<evidence type="ECO:0000313" key="15">
    <source>
        <dbReference type="Proteomes" id="UP000265120"/>
    </source>
</evidence>
<comment type="pathway">
    <text evidence="2">Glycolipid biosynthesis; glycosylphosphatidylinositol-anchor biosynthesis.</text>
</comment>
<reference evidence="14" key="2">
    <citation type="submission" date="2025-08" db="UniProtKB">
        <authorList>
            <consortium name="Ensembl"/>
        </authorList>
    </citation>
    <scope>IDENTIFICATION</scope>
</reference>
<dbReference type="PANTHER" id="PTHR23071">
    <property type="entry name" value="PHOSPHATIDYLINOSITOL GLYCAN"/>
    <property type="match status" value="1"/>
</dbReference>
<protein>
    <recommendedName>
        <fullName evidence="12">GPI ethanolamine phosphate transferase 3, catalytic subunit</fullName>
    </recommendedName>
    <alternativeName>
        <fullName evidence="11">Phosphatidylinositol-glycan biosynthesis class O protein</fullName>
    </alternativeName>
</protein>
<keyword evidence="10" id="KW-0325">Glycoprotein</keyword>
<dbReference type="OMA" id="YPSFDIF"/>
<evidence type="ECO:0000256" key="11">
    <source>
        <dbReference type="ARBA" id="ARBA00079084"/>
    </source>
</evidence>
<proteinExistence type="inferred from homology"/>
<dbReference type="Proteomes" id="UP000265120">
    <property type="component" value="Chromosome 14"/>
</dbReference>
<dbReference type="CDD" id="cd16023">
    <property type="entry name" value="GPI_EPT_3"/>
    <property type="match status" value="1"/>
</dbReference>
<feature type="transmembrane region" description="Helical" evidence="13">
    <location>
        <begin position="728"/>
        <end position="746"/>
    </location>
</feature>
<keyword evidence="9 13" id="KW-0472">Membrane</keyword>
<dbReference type="GO" id="GO:0006506">
    <property type="term" value="P:GPI anchor biosynthetic process"/>
    <property type="evidence" value="ECO:0007669"/>
    <property type="project" value="UniProtKB-UniPathway"/>
</dbReference>
<dbReference type="Pfam" id="PF01663">
    <property type="entry name" value="Phosphodiest"/>
    <property type="match status" value="1"/>
</dbReference>
<feature type="transmembrane region" description="Helical" evidence="13">
    <location>
        <begin position="823"/>
        <end position="842"/>
    </location>
</feature>
<dbReference type="InterPro" id="IPR002591">
    <property type="entry name" value="Phosphodiest/P_Trfase"/>
</dbReference>
<dbReference type="InParanoid" id="A0A3P8X214"/>
<comment type="similarity">
    <text evidence="3">Belongs to the PIGG/PIGN/PIGO family. PIGO subfamily.</text>
</comment>